<dbReference type="Pfam" id="PF00856">
    <property type="entry name" value="SET"/>
    <property type="match status" value="1"/>
</dbReference>
<comment type="caution">
    <text evidence="2">The sequence shown here is derived from an EMBL/GenBank/DDBJ whole genome shotgun (WGS) entry which is preliminary data.</text>
</comment>
<sequence length="124" mass="14291">MSNFIVKKKSSIHGIGIFTEQYIKKNAVFYEVPTDVISNVSKPNWAHIGKNMWVSDEKILNYINHSCDSNSRLDISDLPKLIAKRFIKSGEEITVDYNDTEKNGKKVPCNCKTKNCRKHFLRII</sequence>
<dbReference type="Proteomes" id="UP000229896">
    <property type="component" value="Unassembled WGS sequence"/>
</dbReference>
<organism evidence="2 3">
    <name type="scientific">Candidatus Berkelbacteria bacterium CG08_land_8_20_14_0_20_39_8</name>
    <dbReference type="NCBI Taxonomy" id="1974511"/>
    <lineage>
        <taxon>Bacteria</taxon>
        <taxon>Candidatus Berkelbacteria</taxon>
    </lineage>
</organism>
<proteinExistence type="predicted"/>
<name>A0A2M6YC18_9BACT</name>
<accession>A0A2M6YC18</accession>
<reference evidence="3" key="1">
    <citation type="submission" date="2017-09" db="EMBL/GenBank/DDBJ databases">
        <title>Depth-based differentiation of microbial function through sediment-hosted aquifers and enrichment of novel symbionts in the deep terrestrial subsurface.</title>
        <authorList>
            <person name="Probst A.J."/>
            <person name="Ladd B."/>
            <person name="Jarett J.K."/>
            <person name="Geller-Mcgrath D.E."/>
            <person name="Sieber C.M.K."/>
            <person name="Emerson J.B."/>
            <person name="Anantharaman K."/>
            <person name="Thomas B.C."/>
            <person name="Malmstrom R."/>
            <person name="Stieglmeier M."/>
            <person name="Klingl A."/>
            <person name="Woyke T."/>
            <person name="Ryan C.M."/>
            <person name="Banfield J.F."/>
        </authorList>
    </citation>
    <scope>NUCLEOTIDE SEQUENCE [LARGE SCALE GENOMIC DNA]</scope>
</reference>
<dbReference type="InterPro" id="IPR001214">
    <property type="entry name" value="SET_dom"/>
</dbReference>
<dbReference type="InterPro" id="IPR046341">
    <property type="entry name" value="SET_dom_sf"/>
</dbReference>
<evidence type="ECO:0000259" key="1">
    <source>
        <dbReference type="PROSITE" id="PS50280"/>
    </source>
</evidence>
<dbReference type="AlphaFoldDB" id="A0A2M6YC18"/>
<dbReference type="SUPFAM" id="SSF82199">
    <property type="entry name" value="SET domain"/>
    <property type="match status" value="1"/>
</dbReference>
<protein>
    <recommendedName>
        <fullName evidence="1">SET domain-containing protein</fullName>
    </recommendedName>
</protein>
<dbReference type="EMBL" id="PEXI01000068">
    <property type="protein sequence ID" value="PIU24220.1"/>
    <property type="molecule type" value="Genomic_DNA"/>
</dbReference>
<dbReference type="PROSITE" id="PS50280">
    <property type="entry name" value="SET"/>
    <property type="match status" value="1"/>
</dbReference>
<dbReference type="SMART" id="SM00317">
    <property type="entry name" value="SET"/>
    <property type="match status" value="1"/>
</dbReference>
<evidence type="ECO:0000313" key="3">
    <source>
        <dbReference type="Proteomes" id="UP000229896"/>
    </source>
</evidence>
<dbReference type="Gene3D" id="2.170.270.10">
    <property type="entry name" value="SET domain"/>
    <property type="match status" value="1"/>
</dbReference>
<gene>
    <name evidence="2" type="ORF">COT12_02185</name>
</gene>
<evidence type="ECO:0000313" key="2">
    <source>
        <dbReference type="EMBL" id="PIU24220.1"/>
    </source>
</evidence>
<feature type="domain" description="SET" evidence="1">
    <location>
        <begin position="3"/>
        <end position="98"/>
    </location>
</feature>